<comment type="caution">
    <text evidence="5">The sequence shown here is derived from an EMBL/GenBank/DDBJ whole genome shotgun (WGS) entry which is preliminary data.</text>
</comment>
<dbReference type="InterPro" id="IPR015915">
    <property type="entry name" value="Kelch-typ_b-propeller"/>
</dbReference>
<keyword evidence="4" id="KW-0862">Zinc</keyword>
<reference evidence="5" key="1">
    <citation type="submission" date="2020-04" db="EMBL/GenBank/DDBJ databases">
        <authorList>
            <person name="Alioto T."/>
            <person name="Alioto T."/>
            <person name="Gomez Garrido J."/>
        </authorList>
    </citation>
    <scope>NUCLEOTIDE SEQUENCE</scope>
    <source>
        <strain evidence="5">A484AB</strain>
    </source>
</reference>
<dbReference type="InterPro" id="IPR006652">
    <property type="entry name" value="Kelch_1"/>
</dbReference>
<dbReference type="PANTHER" id="PTHR10131">
    <property type="entry name" value="TNF RECEPTOR ASSOCIATED FACTOR"/>
    <property type="match status" value="1"/>
</dbReference>
<dbReference type="InterPro" id="IPR013083">
    <property type="entry name" value="Znf_RING/FYVE/PHD"/>
</dbReference>
<dbReference type="Proteomes" id="UP001152795">
    <property type="component" value="Unassembled WGS sequence"/>
</dbReference>
<accession>A0A6S7FUD6</accession>
<dbReference type="SUPFAM" id="SSF57850">
    <property type="entry name" value="RING/U-box"/>
    <property type="match status" value="1"/>
</dbReference>
<dbReference type="Pfam" id="PF01344">
    <property type="entry name" value="Kelch_1"/>
    <property type="match status" value="3"/>
</dbReference>
<dbReference type="GO" id="GO:0043122">
    <property type="term" value="P:regulation of canonical NF-kappaB signal transduction"/>
    <property type="evidence" value="ECO:0007669"/>
    <property type="project" value="TreeGrafter"/>
</dbReference>
<evidence type="ECO:0000256" key="4">
    <source>
        <dbReference type="ARBA" id="ARBA00022833"/>
    </source>
</evidence>
<name>A0A6S7FUD6_PARCT</name>
<dbReference type="AlphaFoldDB" id="A0A6S7FUD6"/>
<dbReference type="GO" id="GO:0008270">
    <property type="term" value="F:zinc ion binding"/>
    <property type="evidence" value="ECO:0007669"/>
    <property type="project" value="UniProtKB-KW"/>
</dbReference>
<keyword evidence="3" id="KW-0863">Zinc-finger</keyword>
<dbReference type="Gene3D" id="3.30.40.10">
    <property type="entry name" value="Zinc/RING finger domain, C3HC4 (zinc finger)"/>
    <property type="match status" value="2"/>
</dbReference>
<proteinExistence type="predicted"/>
<dbReference type="InterPro" id="IPR001293">
    <property type="entry name" value="Znf_TRAF"/>
</dbReference>
<dbReference type="Pfam" id="PF02176">
    <property type="entry name" value="zf-TRAF"/>
    <property type="match status" value="1"/>
</dbReference>
<keyword evidence="2" id="KW-0479">Metal-binding</keyword>
<dbReference type="PROSITE" id="PS50089">
    <property type="entry name" value="ZF_RING_2"/>
    <property type="match status" value="1"/>
</dbReference>
<dbReference type="EMBL" id="CACRXK020000073">
    <property type="protein sequence ID" value="CAB3977821.1"/>
    <property type="molecule type" value="Genomic_DNA"/>
</dbReference>
<dbReference type="PROSITE" id="PS50145">
    <property type="entry name" value="ZF_TRAF"/>
    <property type="match status" value="1"/>
</dbReference>
<sequence>MGQIYSFLGHGNTARNNINQEALLLGEDFSCKICLEVLHDPVQCQNNEHYFCRKCVTKHLGNSETCPLCMEQLTLETLRPPSRIVASVVSQLKKPRCSHVSRGCEENGTIEELMLHEQTCGYAPVVCSNKGCKETVNRRDKESHEMEECKFRKITCESCDKELVYVEYYKKHQCSLRLRKEIDEIKLRFDAKPEFLKQSVATRTKHKVKLATSAERVHSKKQSNRQARPTKNSTTICGETNVAVNGKIFIFGGGDNDEIGKSVEIFNWSTKTWTLIKNCLFFQRWCSFSFLYGKKIMVCGGYCTERIEYLNPSESGQNATVATVSLLRNAKCAGLLHKDRILTFHESVVETSLDSPGESRTLLKEKQDRNLSARVHCFGNNIYIVGGIESSMEKYDVLKNEIKTLPFLPYTVSDMATVAYKDNIILIGGYDDEKSLDDVVMFNVTNQEYTKLPSLLEKRYHCAAVIMGNTIVVMGGVDDDALKTVEYYVIGDSAWQKLPAMNLARHGATACVYV</sequence>
<evidence type="ECO:0000256" key="2">
    <source>
        <dbReference type="ARBA" id="ARBA00022723"/>
    </source>
</evidence>
<dbReference type="Gene3D" id="2.120.10.80">
    <property type="entry name" value="Kelch-type beta propeller"/>
    <property type="match status" value="2"/>
</dbReference>
<dbReference type="PANTHER" id="PTHR10131:SF157">
    <property type="entry name" value="RECEPTOR-ASSOCIATED FACTOR, PUTATIVE-RELATED"/>
    <property type="match status" value="1"/>
</dbReference>
<keyword evidence="1" id="KW-0880">Kelch repeat</keyword>
<protein>
    <submittedName>
        <fullName evidence="5">TNF receptor-associated factor family DDB_G0272829-like</fullName>
    </submittedName>
</protein>
<dbReference type="Pfam" id="PF13923">
    <property type="entry name" value="zf-C3HC4_2"/>
    <property type="match status" value="1"/>
</dbReference>
<evidence type="ECO:0000313" key="5">
    <source>
        <dbReference type="EMBL" id="CAB3977821.1"/>
    </source>
</evidence>
<evidence type="ECO:0000313" key="6">
    <source>
        <dbReference type="Proteomes" id="UP001152795"/>
    </source>
</evidence>
<keyword evidence="5" id="KW-0675">Receptor</keyword>
<evidence type="ECO:0000256" key="3">
    <source>
        <dbReference type="ARBA" id="ARBA00022771"/>
    </source>
</evidence>
<evidence type="ECO:0000256" key="1">
    <source>
        <dbReference type="ARBA" id="ARBA00022441"/>
    </source>
</evidence>
<dbReference type="OrthoDB" id="6436613at2759"/>
<dbReference type="InterPro" id="IPR001841">
    <property type="entry name" value="Znf_RING"/>
</dbReference>
<dbReference type="SUPFAM" id="SSF49599">
    <property type="entry name" value="TRAF domain-like"/>
    <property type="match status" value="1"/>
</dbReference>
<organism evidence="5 6">
    <name type="scientific">Paramuricea clavata</name>
    <name type="common">Red gorgonian</name>
    <name type="synonym">Violescent sea-whip</name>
    <dbReference type="NCBI Taxonomy" id="317549"/>
    <lineage>
        <taxon>Eukaryota</taxon>
        <taxon>Metazoa</taxon>
        <taxon>Cnidaria</taxon>
        <taxon>Anthozoa</taxon>
        <taxon>Octocorallia</taxon>
        <taxon>Malacalcyonacea</taxon>
        <taxon>Plexauridae</taxon>
        <taxon>Paramuricea</taxon>
    </lineage>
</organism>
<dbReference type="SMART" id="SM00612">
    <property type="entry name" value="Kelch"/>
    <property type="match status" value="4"/>
</dbReference>
<gene>
    <name evidence="5" type="ORF">PACLA_8A037659</name>
</gene>
<dbReference type="SUPFAM" id="SSF117281">
    <property type="entry name" value="Kelch motif"/>
    <property type="match status" value="2"/>
</dbReference>
<keyword evidence="6" id="KW-1185">Reference proteome</keyword>